<dbReference type="Pfam" id="PF00023">
    <property type="entry name" value="Ank"/>
    <property type="match status" value="1"/>
</dbReference>
<dbReference type="Ensembl" id="ENSPKIT00000008077.1">
    <property type="protein sequence ID" value="ENSPKIP00000027311.1"/>
    <property type="gene ID" value="ENSPKIG00000009427.1"/>
</dbReference>
<protein>
    <submittedName>
        <fullName evidence="17">Ankyrin repeat and zinc finger peptidyl tRNA hydrolase 1</fullName>
    </submittedName>
</protein>
<dbReference type="Gene3D" id="1.25.40.20">
    <property type="entry name" value="Ankyrin repeat-containing domain"/>
    <property type="match status" value="1"/>
</dbReference>
<evidence type="ECO:0000313" key="18">
    <source>
        <dbReference type="Proteomes" id="UP000261540"/>
    </source>
</evidence>
<feature type="active site" evidence="14">
    <location>
        <position position="263"/>
    </location>
</feature>
<reference evidence="17" key="1">
    <citation type="submission" date="2025-08" db="UniProtKB">
        <authorList>
            <consortium name="Ensembl"/>
        </authorList>
    </citation>
    <scope>IDENTIFICATION</scope>
</reference>
<sequence>MLIFLKAKNLLQLEHSASIYTMTALPEHRSVFDCFQDTTLLQGLEEVTTVQVVTPLPTGTGSHRQAGVSSLDRSPHGEVSDKMFCSACQCPFDSREEQTEHYKLDWHRFNLRQRLAGRSPVTVEDFERKTGTGDVSSISGSDSEEDASDSDWGLRGDEDSAPAEAESPSETEARCGRLACKALFRNLHGQYLSVFRCVLCSKKTDSSEVDLTASLLNISCKSVWVILMTGGGHFAGAVFQGKEILQHKTFHRYTVRAKRGTAQGLRDSQNHSHAPRSAGAALRRYNEAALVKDVQDLLEGWSEHLREASVIFLRVPSYSRTMFFGGRQAPLDKSDPRVRTVPFATRRATFCEIRRVHDCLSTLHIYGKDTKVSTIFSPQKKVKKTPRPVPQTDLEIQVAAPPVTDEEDTSGEGSSEVALEMVEETLGTLDLRESEMYPCRRRRRRKKETHKPQGLDLGSGEPEGQREDCVQDHADSQEAGEVEACRRRPRRTKKAQPVEEDARGGLQGSWEYSLRDALFTACKVGDLDTLRRLLQPTRGSGQEQDDRWLPKGLSPVGGALIPVQPAFLNMEIDDTGFTLLHVASAAGQRGAIKLLMDAGSDPACRDIKGRTPYNVAPEKDTRNAFRKYMAENPDKYDYDKAQIPGPLTAEIETKKAEKKRAQKAARKQREKDQKEEKRREEAEQEEKRRFAALSDREKRALAAEKRLQQQMAAMGSSFSTIRRCWQCGESLMGKVPFQYLDFSFCTPRCVQEHRKAQALNPKP</sequence>
<accession>A0A3B3SBC4</accession>
<feature type="compositionally biased region" description="Basic and acidic residues" evidence="15">
    <location>
        <begin position="463"/>
        <end position="476"/>
    </location>
</feature>
<dbReference type="GO" id="GO:0005737">
    <property type="term" value="C:cytoplasm"/>
    <property type="evidence" value="ECO:0007669"/>
    <property type="project" value="UniProtKB-SubCell"/>
</dbReference>
<feature type="compositionally biased region" description="Basic and acidic residues" evidence="15">
    <location>
        <begin position="667"/>
        <end position="692"/>
    </location>
</feature>
<evidence type="ECO:0000256" key="8">
    <source>
        <dbReference type="ARBA" id="ARBA00022771"/>
    </source>
</evidence>
<evidence type="ECO:0000256" key="3">
    <source>
        <dbReference type="ARBA" id="ARBA00022490"/>
    </source>
</evidence>
<keyword evidence="6" id="KW-0677">Repeat</keyword>
<evidence type="ECO:0000256" key="12">
    <source>
        <dbReference type="ARBA" id="ARBA00023054"/>
    </source>
</evidence>
<evidence type="ECO:0000256" key="2">
    <source>
        <dbReference type="ARBA" id="ARBA00009262"/>
    </source>
</evidence>
<evidence type="ECO:0000256" key="1">
    <source>
        <dbReference type="ARBA" id="ARBA00004496"/>
    </source>
</evidence>
<feature type="repeat" description="ANK" evidence="13">
    <location>
        <begin position="575"/>
        <end position="607"/>
    </location>
</feature>
<dbReference type="GO" id="GO:0004519">
    <property type="term" value="F:endonuclease activity"/>
    <property type="evidence" value="ECO:0007669"/>
    <property type="project" value="UniProtKB-KW"/>
</dbReference>
<reference evidence="17" key="2">
    <citation type="submission" date="2025-09" db="UniProtKB">
        <authorList>
            <consortium name="Ensembl"/>
        </authorList>
    </citation>
    <scope>IDENTIFICATION</scope>
</reference>
<keyword evidence="11 13" id="KW-0040">ANK repeat</keyword>
<feature type="domain" description="VLRF1" evidence="16">
    <location>
        <begin position="220"/>
        <end position="363"/>
    </location>
</feature>
<feature type="region of interest" description="Disordered" evidence="15">
    <location>
        <begin position="433"/>
        <end position="506"/>
    </location>
</feature>
<keyword evidence="12" id="KW-0175">Coiled coil</keyword>
<dbReference type="InterPro" id="IPR036770">
    <property type="entry name" value="Ankyrin_rpt-contain_sf"/>
</dbReference>
<comment type="domain">
    <text evidence="14">The VLRF1 domain mediates binding to the 60S ribosomal subunit.</text>
</comment>
<keyword evidence="4 14" id="KW-0540">Nuclease</keyword>
<name>A0A3B3SBC4_9TELE</name>
<keyword evidence="5" id="KW-0479">Metal-binding</keyword>
<dbReference type="PANTHER" id="PTHR16036">
    <property type="entry name" value="ANKYRIN REPEAT AND ZINC FINGER DOMAIN-CONTAINING PROTEIN 1"/>
    <property type="match status" value="1"/>
</dbReference>
<dbReference type="InterPro" id="IPR002110">
    <property type="entry name" value="Ankyrin_rpt"/>
</dbReference>
<keyword evidence="3 14" id="KW-0963">Cytoplasm</keyword>
<feature type="compositionally biased region" description="Basic residues" evidence="15">
    <location>
        <begin position="656"/>
        <end position="666"/>
    </location>
</feature>
<feature type="region of interest" description="Disordered" evidence="15">
    <location>
        <begin position="123"/>
        <end position="170"/>
    </location>
</feature>
<dbReference type="InterPro" id="IPR041540">
    <property type="entry name" value="VATC"/>
</dbReference>
<feature type="region of interest" description="Disordered" evidence="15">
    <location>
        <begin position="378"/>
        <end position="416"/>
    </location>
</feature>
<evidence type="ECO:0000256" key="5">
    <source>
        <dbReference type="ARBA" id="ARBA00022723"/>
    </source>
</evidence>
<keyword evidence="9 14" id="KW-0378">Hydrolase</keyword>
<evidence type="ECO:0000256" key="4">
    <source>
        <dbReference type="ARBA" id="ARBA00022722"/>
    </source>
</evidence>
<evidence type="ECO:0000256" key="7">
    <source>
        <dbReference type="ARBA" id="ARBA00022759"/>
    </source>
</evidence>
<dbReference type="SUPFAM" id="SSF48403">
    <property type="entry name" value="Ankyrin repeat"/>
    <property type="match status" value="1"/>
</dbReference>
<feature type="compositionally biased region" description="Basic residues" evidence="15">
    <location>
        <begin position="439"/>
        <end position="449"/>
    </location>
</feature>
<evidence type="ECO:0000313" key="17">
    <source>
        <dbReference type="Ensembl" id="ENSPKIP00000027311.1"/>
    </source>
</evidence>
<organism evidence="17 18">
    <name type="scientific">Paramormyrops kingsleyae</name>
    <dbReference type="NCBI Taxonomy" id="1676925"/>
    <lineage>
        <taxon>Eukaryota</taxon>
        <taxon>Metazoa</taxon>
        <taxon>Chordata</taxon>
        <taxon>Craniata</taxon>
        <taxon>Vertebrata</taxon>
        <taxon>Euteleostomi</taxon>
        <taxon>Actinopterygii</taxon>
        <taxon>Neopterygii</taxon>
        <taxon>Teleostei</taxon>
        <taxon>Osteoglossocephala</taxon>
        <taxon>Osteoglossomorpha</taxon>
        <taxon>Osteoglossiformes</taxon>
        <taxon>Mormyridae</taxon>
        <taxon>Paramormyrops</taxon>
    </lineage>
</organism>
<dbReference type="PROSITE" id="PS50088">
    <property type="entry name" value="ANK_REPEAT"/>
    <property type="match status" value="1"/>
</dbReference>
<keyword evidence="10" id="KW-0862">Zinc</keyword>
<keyword evidence="7 14" id="KW-0255">Endonuclease</keyword>
<dbReference type="OrthoDB" id="429841at2759"/>
<dbReference type="STRING" id="1676925.ENSPKIP00000027311"/>
<dbReference type="Proteomes" id="UP000261540">
    <property type="component" value="Unplaced"/>
</dbReference>
<feature type="region of interest" description="Disordered" evidence="15">
    <location>
        <begin position="647"/>
        <end position="692"/>
    </location>
</feature>
<dbReference type="GO" id="GO:0036503">
    <property type="term" value="P:ERAD pathway"/>
    <property type="evidence" value="ECO:0007669"/>
    <property type="project" value="TreeGrafter"/>
</dbReference>
<dbReference type="PROSITE" id="PS50297">
    <property type="entry name" value="ANK_REP_REGION"/>
    <property type="match status" value="1"/>
</dbReference>
<evidence type="ECO:0000256" key="6">
    <source>
        <dbReference type="ARBA" id="ARBA00022737"/>
    </source>
</evidence>
<evidence type="ECO:0000256" key="10">
    <source>
        <dbReference type="ARBA" id="ARBA00022833"/>
    </source>
</evidence>
<dbReference type="AlphaFoldDB" id="A0A3B3SBC4"/>
<dbReference type="Pfam" id="PF18716">
    <property type="entry name" value="VATC"/>
    <property type="match status" value="1"/>
</dbReference>
<evidence type="ECO:0000256" key="14">
    <source>
        <dbReference type="PROSITE-ProRule" id="PRU01389"/>
    </source>
</evidence>
<keyword evidence="18" id="KW-1185">Reference proteome</keyword>
<dbReference type="InterPro" id="IPR041175">
    <property type="entry name" value="VLRF1/Vms1"/>
</dbReference>
<dbReference type="InterPro" id="IPR047139">
    <property type="entry name" value="ANKZ1/VMS1"/>
</dbReference>
<dbReference type="GO" id="GO:0016787">
    <property type="term" value="F:hydrolase activity"/>
    <property type="evidence" value="ECO:0007669"/>
    <property type="project" value="UniProtKB-KW"/>
</dbReference>
<dbReference type="GO" id="GO:0008270">
    <property type="term" value="F:zinc ion binding"/>
    <property type="evidence" value="ECO:0007669"/>
    <property type="project" value="UniProtKB-KW"/>
</dbReference>
<dbReference type="PROSITE" id="PS52044">
    <property type="entry name" value="VLRF1"/>
    <property type="match status" value="1"/>
</dbReference>
<dbReference type="PANTHER" id="PTHR16036:SF2">
    <property type="entry name" value="TRNA ENDONUCLEASE ANKZF1"/>
    <property type="match status" value="1"/>
</dbReference>
<evidence type="ECO:0000259" key="16">
    <source>
        <dbReference type="PROSITE" id="PS52044"/>
    </source>
</evidence>
<comment type="subcellular location">
    <subcellularLocation>
        <location evidence="1">Cytoplasm</location>
    </subcellularLocation>
</comment>
<comment type="similarity">
    <text evidence="2 14">Belongs to the ANKZF1/VMS1 family.</text>
</comment>
<evidence type="ECO:0000256" key="15">
    <source>
        <dbReference type="SAM" id="MobiDB-lite"/>
    </source>
</evidence>
<keyword evidence="8" id="KW-0863">Zinc-finger</keyword>
<evidence type="ECO:0000256" key="11">
    <source>
        <dbReference type="ARBA" id="ARBA00023043"/>
    </source>
</evidence>
<evidence type="ECO:0000256" key="13">
    <source>
        <dbReference type="PROSITE-ProRule" id="PRU00023"/>
    </source>
</evidence>
<evidence type="ECO:0000256" key="9">
    <source>
        <dbReference type="ARBA" id="ARBA00022801"/>
    </source>
</evidence>
<proteinExistence type="inferred from homology"/>
<dbReference type="Pfam" id="PF18826">
    <property type="entry name" value="bVLRF1"/>
    <property type="match status" value="1"/>
</dbReference>
<dbReference type="GeneTree" id="ENSGT00390000005911"/>